<name>A0ABQ3XGS1_9ACTN</name>
<proteinExistence type="predicted"/>
<dbReference type="SUPFAM" id="SSF53067">
    <property type="entry name" value="Actin-like ATPase domain"/>
    <property type="match status" value="2"/>
</dbReference>
<reference evidence="1 2" key="1">
    <citation type="submission" date="2021-01" db="EMBL/GenBank/DDBJ databases">
        <title>Whole genome shotgun sequence of Actinoplanes couchii NBRC 106145.</title>
        <authorList>
            <person name="Komaki H."/>
            <person name="Tamura T."/>
        </authorList>
    </citation>
    <scope>NUCLEOTIDE SEQUENCE [LARGE SCALE GENOMIC DNA]</scope>
    <source>
        <strain evidence="1 2">NBRC 106145</strain>
    </source>
</reference>
<keyword evidence="2" id="KW-1185">Reference proteome</keyword>
<accession>A0ABQ3XGS1</accession>
<evidence type="ECO:0000313" key="1">
    <source>
        <dbReference type="EMBL" id="GID57703.1"/>
    </source>
</evidence>
<dbReference type="Gene3D" id="3.90.640.10">
    <property type="entry name" value="Actin, Chain A, domain 4"/>
    <property type="match status" value="1"/>
</dbReference>
<dbReference type="Gene3D" id="3.30.420.40">
    <property type="match status" value="2"/>
</dbReference>
<gene>
    <name evidence="1" type="ORF">Aco03nite_061070</name>
</gene>
<comment type="caution">
    <text evidence="1">The sequence shown here is derived from an EMBL/GenBank/DDBJ whole genome shotgun (WGS) entry which is preliminary data.</text>
</comment>
<protein>
    <submittedName>
        <fullName evidence="1">Uncharacterized protein</fullName>
    </submittedName>
</protein>
<evidence type="ECO:0000313" key="2">
    <source>
        <dbReference type="Proteomes" id="UP000612282"/>
    </source>
</evidence>
<dbReference type="Proteomes" id="UP000612282">
    <property type="component" value="Unassembled WGS sequence"/>
</dbReference>
<dbReference type="InterPro" id="IPR043129">
    <property type="entry name" value="ATPase_NBD"/>
</dbReference>
<organism evidence="1 2">
    <name type="scientific">Actinoplanes couchii</name>
    <dbReference type="NCBI Taxonomy" id="403638"/>
    <lineage>
        <taxon>Bacteria</taxon>
        <taxon>Bacillati</taxon>
        <taxon>Actinomycetota</taxon>
        <taxon>Actinomycetes</taxon>
        <taxon>Micromonosporales</taxon>
        <taxon>Micromonosporaceae</taxon>
        <taxon>Actinoplanes</taxon>
    </lineage>
</organism>
<dbReference type="EMBL" id="BOMG01000076">
    <property type="protein sequence ID" value="GID57703.1"/>
    <property type="molecule type" value="Genomic_DNA"/>
</dbReference>
<sequence>MLIYHYAWKIPDKTCHWIRPFETLPGMPTTDLHLVVDIAAWWITAVYESGDVLRPVLFDGRARLPSGVFDDSGTWTAGRDALTDGLRHPESYRPDPMTLLRHGGPVEAVAAILAHVAATADGRVGALTVITAHAWEPPARHRLENAAALARLPRPRVVSTAAAAAALTGADLTMVCVSGTAWPELTLVDARDGYRHLGTTAVRAPGVPAVDEALLRVAATRAGTDADPDNWQVSREVEQARAFLAVQPRASMLLPEPHGAVELNRADLAAATAVHLTCLADAAKQLLADTGTDPAQVGAVVLVGEDAGQVGTALTEAALTPAVTVRDSHALLRSAAGTRSPGRPSWRLWNRRRL</sequence>